<gene>
    <name evidence="1" type="ORF">UFOPK3554_00062</name>
</gene>
<protein>
    <submittedName>
        <fullName evidence="1">Unannotated protein</fullName>
    </submittedName>
</protein>
<sequence>MSDTPREPSEDEKDLINAEFESMVAGLSLDESSPTTYLDELDARAREIDHNHFEEPHPKPVGFKNFFRLAKSAIIRWKSGKSSHDDGVEL</sequence>
<organism evidence="1">
    <name type="scientific">freshwater metagenome</name>
    <dbReference type="NCBI Taxonomy" id="449393"/>
    <lineage>
        <taxon>unclassified sequences</taxon>
        <taxon>metagenomes</taxon>
        <taxon>ecological metagenomes</taxon>
    </lineage>
</organism>
<dbReference type="AlphaFoldDB" id="A0A6J7XTC7"/>
<reference evidence="1" key="1">
    <citation type="submission" date="2020-05" db="EMBL/GenBank/DDBJ databases">
        <authorList>
            <person name="Chiriac C."/>
            <person name="Salcher M."/>
            <person name="Ghai R."/>
            <person name="Kavagutti S V."/>
        </authorList>
    </citation>
    <scope>NUCLEOTIDE SEQUENCE</scope>
</reference>
<dbReference type="EMBL" id="CAFBSG010000001">
    <property type="protein sequence ID" value="CAB5239057.1"/>
    <property type="molecule type" value="Genomic_DNA"/>
</dbReference>
<accession>A0A6J7XTC7</accession>
<evidence type="ECO:0000313" key="1">
    <source>
        <dbReference type="EMBL" id="CAB5239057.1"/>
    </source>
</evidence>
<name>A0A6J7XTC7_9ZZZZ</name>
<proteinExistence type="predicted"/>